<feature type="compositionally biased region" description="Polar residues" evidence="1">
    <location>
        <begin position="163"/>
        <end position="179"/>
    </location>
</feature>
<feature type="compositionally biased region" description="Polar residues" evidence="1">
    <location>
        <begin position="331"/>
        <end position="342"/>
    </location>
</feature>
<dbReference type="SUPFAM" id="SSF103657">
    <property type="entry name" value="BAR/IMD domain-like"/>
    <property type="match status" value="1"/>
</dbReference>
<feature type="compositionally biased region" description="Low complexity" evidence="1">
    <location>
        <begin position="1390"/>
        <end position="1406"/>
    </location>
</feature>
<feature type="compositionally biased region" description="Low complexity" evidence="1">
    <location>
        <begin position="1281"/>
        <end position="1303"/>
    </location>
</feature>
<feature type="region of interest" description="Disordered" evidence="1">
    <location>
        <begin position="949"/>
        <end position="1473"/>
    </location>
</feature>
<keyword evidence="4" id="KW-1185">Reference proteome</keyword>
<feature type="compositionally biased region" description="Low complexity" evidence="1">
    <location>
        <begin position="1252"/>
        <end position="1273"/>
    </location>
</feature>
<dbReference type="Pfam" id="PF00621">
    <property type="entry name" value="RhoGEF"/>
    <property type="match status" value="1"/>
</dbReference>
<dbReference type="InterPro" id="IPR001331">
    <property type="entry name" value="GDS_CDC24_CS"/>
</dbReference>
<dbReference type="GO" id="GO:0005085">
    <property type="term" value="F:guanyl-nucleotide exchange factor activity"/>
    <property type="evidence" value="ECO:0007669"/>
    <property type="project" value="InterPro"/>
</dbReference>
<feature type="compositionally biased region" description="Low complexity" evidence="1">
    <location>
        <begin position="1963"/>
        <end position="1992"/>
    </location>
</feature>
<feature type="region of interest" description="Disordered" evidence="1">
    <location>
        <begin position="222"/>
        <end position="276"/>
    </location>
</feature>
<dbReference type="InterPro" id="IPR035899">
    <property type="entry name" value="DBL_dom_sf"/>
</dbReference>
<dbReference type="GO" id="GO:0031991">
    <property type="term" value="P:regulation of actomyosin contractile ring contraction"/>
    <property type="evidence" value="ECO:0007669"/>
    <property type="project" value="TreeGrafter"/>
</dbReference>
<feature type="compositionally biased region" description="Gly residues" evidence="1">
    <location>
        <begin position="1442"/>
        <end position="1459"/>
    </location>
</feature>
<feature type="compositionally biased region" description="Basic and acidic residues" evidence="1">
    <location>
        <begin position="493"/>
        <end position="508"/>
    </location>
</feature>
<feature type="compositionally biased region" description="Low complexity" evidence="1">
    <location>
        <begin position="1666"/>
        <end position="1676"/>
    </location>
</feature>
<feature type="compositionally biased region" description="Polar residues" evidence="1">
    <location>
        <begin position="1947"/>
        <end position="1962"/>
    </location>
</feature>
<feature type="region of interest" description="Disordered" evidence="1">
    <location>
        <begin position="18"/>
        <end position="48"/>
    </location>
</feature>
<dbReference type="CDD" id="cd00160">
    <property type="entry name" value="RhoGEF"/>
    <property type="match status" value="1"/>
</dbReference>
<sequence>MDGEATWERVTQAASLDAGLIPAAGRRPAKPAGGRELGPSPQYKIPKSQARGPWRACLAAALARRAPDPVCLALLASGLAHATGCRAGELAVWPGACHQPPRPPCLTTLTIPRPRPRPRPRPLIARLTSFTADRFGRAALQEHPRLLACHAPDLEAPGGADYSTYTPRASGTAELSSNLRRQRPATPPPATVARSQSSRGRRTTPGWPRVAAISQAPAIAAPGGQARSLPGTAATAHARPLTRPATSARRESPAASLPTATFVQRPPAAPTRRQTAPAILQSSSLWCRLHLPTEISDLLTHRLPVWQPEGPHCNSATEHRPGRPARGPIDPTSTSPKLSPQPHKTPSPPSAHLRPEPSPSPRSLSKTRTGSFGAQLGVPGAGDIEGLEPSLVAGLEPRARRSSRSSILAAASEASISPSVDDARSAPGLIARSRSPVYMAPPPIPMERRASAASAYYSMSSSLASSPSRSTRVHYEESRSQSARSTEGSSVSPKEELLASEGGLDRARAYSQRSHRSAPAADGGPSSPSRSLGPHDKAPRRPSGSPRKEVNDISRSQEHWGLQPTDERLHVRQQRDESRLGPPAMLAGRDAGSGQGMPRSVSGPTSVGRSKVERLVGGFEAASSSSKGAPDAALQQALEFGSAGSAGLPRSRSASSGAKKGSSRAAPPSSSTPGPRAASASGSPSPTIAGSGPSSASATAKSAPAQPKPSLRARLFGFKSSSSSRSSADVGHAATPASSGPSLAVGTGAPAAGPSFARPGGLLSPTPSSHEFHSSDWSDTASIAHSVRSESHAASAAAAPRRSASVNSVAGRPHTRGGTPVEHGSAMGGSSSSLARLAGPRAAAAPLRQKVSSSSLRKSVRSPSPSPSVSTMASSIRHARSDTGDSGYRQAVGRRGATYTRPLNGDLAATSNDASTASNFDLGPSSTTRAEVVEPGFVRPTPMLAPAAAPLQHEIGLREARRPSVQSSIDGDSLSSQSSTNASFPTDHSFLVMPAASAHRKAASGSSVTAEESAPPDSAIVGSRRVRDASESLAVSERRRSAALRTASPLPPPSRTPPPVPIDAPEGERNADAQSSSATLLSAAEEQHASSSSPQTPSGSARGSGTAALDLQDSHGDDRSITPTAPFAPPPTKRSLGTKTGEALAAITNMEVQHGRADDNATHEVPGLGPAGSLSRAHRRREQSQDGTLSRQPSNASSHDSSFAGNLTGRSAYMPRSSSLHGHGAEGSPLSHVARPSANRGSSHGPIHGPHPFASPLQSSASASSRGLSSAPPQILPRTTSSSAISSSGRPESSHGSPRSPSGFARQQMRMSRPRTAESSQHAHSNSISSAYENQLLSSPIAEETPTGSPANGSRGGSKPGTPLLENVQGLWKEWHASIGSSPLSPGRHVSSPVVGGSAVGAGASADHLRPGLPPKNPLRSQRSPSLLPRPGSSRSVSDPVHGGGSGGEVGAGSGGEGEGAAQLRHPFAFASPGLAAETSESLLSAWQTRQPEGLGSPDAVGHSELTVLPWIDSPASTQPGRSAIDIVDEEDVPAGVGVGDVAGNHRDADSERQAQLHRPPMVQFAEQRRQPTNLGIGLGEDAGIPKSLSASALSALSPHDAPWAAEDGSDRGRGDGRGVTLIDDPVGSRLDRDAGGMAHSSSKRSKLTLGSSFRTGRSRSKTVDASNEASEAASAVGATPGNEKRKKEGGTGSKIWSFARDLGGGDHDPDVAAAPNTLRKSKGTKKAKGEAVRPQIRRVFDDEVVAQHVQSLGDGALDTLVNGRLGSPAVVDGLPASSGDARAAASAAAAAAAAVAIHGVPAGPASPSPSVGASLATKPRPWIIDREHLDDEQKRVVKRWYVLRELLETERSYASDLAVARDVYLARARTLAGIVVASQASPFGLSSSGFFQPVTASPAPSRPQSQHQALPQSQQQRLPQSLGQPPTIMQPNPQSPAKHLLRHVSADSNPHSLGGTTAMTHTSTSPASFASSNPSNRSSTYTVSSLSSQTSDGAAHPLPPLPSSVGGIRAGGPPLSPGPTSGALARQPVNGAKAVAATAIVAAAAGAAPPMSRLANHSSASLGSSSAPSTASTPTSFLPGYPGGSFSAGPGTPDAPFSAADVRIIFAQLEQCAALADEMTAVLEAAVGSRCTVTAEEANAALAKEGVRERDEDDRVGGAFLRLMPRIDQVYAAYCSRHEASMSRLQELLSSEPKVSAFLRDCTAVARRHTNAWDLSSLLIKPVQRVLKYPLLIHELLANTSEEHPDHAELRASLVEIQKVADHINEVKKRKDLVDQIVAGKAARRTASQKVQHGTIKKIKRQQEKIRTAVVGPPPDIIAEDEQTYRSLVEQLLRLEAGLEALPRQCLDWSESLRQCYVAQVGLLERWRQVYLLDDDASDSAAAGVDERLVALLSILRDRLVDEAWQQLDAEIRSSIVPMAERLARMFSNPKSVVAKRNDREPDYTRYRNEMLKAGAKAPDRKLAESAGAFVALHTQLMDELPQFNYGVQSLVDICVESLARLQAAHHMRVQRALVDFWRNFAWADREEEIRPDPQTQQPSMRHLNPVKMFWEVHSGIAAYAENLQITRRRHEAEPSNASAAGFSPLQLRTDLPKPEFTPPTVANPTYSMTPLLEQLPVAKRGDATGSRGSFMTASGSREPTPYSSPAIGSTSPKLNGTEQGLGSPVQISSVLGADAGVGGGRGSGGSGVGGAGSGAFGSLGMNWGRGSVSSHPSRPASSNDSMVSPRMGLTRLHLEDHGAATGPSAAKPSEDDADDAASSKPPTPISKDTPLRSFFKRDLVEERSAEASKRTSVPVLPALTFSGSETLFGTGADDSRDASFLERIPERASSISEDNADELRSTNTHSAPSLRTLAHSQRSSFSVAGGGAFTPPTGEPNISYAAEASTASASSSASTVASRLTDILSSQHQVVATMAAVADSPGRSHEAQASSVYGYPLLEYATGDLFRVLYIDSEDRRYYFGKTERGELGWAERAAFVPLV</sequence>
<evidence type="ECO:0000313" key="4">
    <source>
        <dbReference type="Proteomes" id="UP000323386"/>
    </source>
</evidence>
<feature type="compositionally biased region" description="Polar residues" evidence="1">
    <location>
        <begin position="2628"/>
        <end position="2662"/>
    </location>
</feature>
<dbReference type="PROSITE" id="PS50010">
    <property type="entry name" value="DH_2"/>
    <property type="match status" value="1"/>
</dbReference>
<feature type="region of interest" description="Disordered" evidence="1">
    <location>
        <begin position="310"/>
        <end position="612"/>
    </location>
</feature>
<feature type="compositionally biased region" description="Low complexity" evidence="1">
    <location>
        <begin position="908"/>
        <end position="919"/>
    </location>
</feature>
<dbReference type="Gene3D" id="1.20.900.10">
    <property type="entry name" value="Dbl homology (DH) domain"/>
    <property type="match status" value="2"/>
</dbReference>
<feature type="region of interest" description="Disordered" evidence="1">
    <location>
        <begin position="1535"/>
        <end position="1732"/>
    </location>
</feature>
<feature type="region of interest" description="Disordered" evidence="1">
    <location>
        <begin position="2740"/>
        <end position="2774"/>
    </location>
</feature>
<dbReference type="InterPro" id="IPR027267">
    <property type="entry name" value="AH/BAR_dom_sf"/>
</dbReference>
<dbReference type="GO" id="GO:0032955">
    <property type="term" value="P:regulation of division septum assembly"/>
    <property type="evidence" value="ECO:0007669"/>
    <property type="project" value="TreeGrafter"/>
</dbReference>
<feature type="compositionally biased region" description="Low complexity" evidence="1">
    <location>
        <begin position="1588"/>
        <end position="1598"/>
    </location>
</feature>
<feature type="compositionally biased region" description="Pro residues" evidence="1">
    <location>
        <begin position="1049"/>
        <end position="1062"/>
    </location>
</feature>
<feature type="compositionally biased region" description="Low complexity" evidence="1">
    <location>
        <begin position="22"/>
        <end position="34"/>
    </location>
</feature>
<dbReference type="GO" id="GO:0035556">
    <property type="term" value="P:intracellular signal transduction"/>
    <property type="evidence" value="ECO:0007669"/>
    <property type="project" value="InterPro"/>
</dbReference>
<dbReference type="PROSITE" id="PS00741">
    <property type="entry name" value="DH_1"/>
    <property type="match status" value="1"/>
</dbReference>
<feature type="compositionally biased region" description="Low complexity" evidence="1">
    <location>
        <begin position="1073"/>
        <end position="1100"/>
    </location>
</feature>
<feature type="compositionally biased region" description="Low complexity" evidence="1">
    <location>
        <begin position="824"/>
        <end position="870"/>
    </location>
</feature>
<feature type="region of interest" description="Disordered" evidence="1">
    <location>
        <begin position="642"/>
        <end position="928"/>
    </location>
</feature>
<dbReference type="InterPro" id="IPR000219">
    <property type="entry name" value="DH_dom"/>
</dbReference>
<dbReference type="PANTHER" id="PTHR22834:SF20">
    <property type="entry name" value="SH3 DOMAIN-CONTAINING PROTEIN"/>
    <property type="match status" value="1"/>
</dbReference>
<dbReference type="PANTHER" id="PTHR22834">
    <property type="entry name" value="NUCLEAR FUSION PROTEIN FUS2"/>
    <property type="match status" value="1"/>
</dbReference>
<feature type="compositionally biased region" description="Low complexity" evidence="1">
    <location>
        <begin position="650"/>
        <end position="710"/>
    </location>
</feature>
<feature type="region of interest" description="Disordered" evidence="1">
    <location>
        <begin position="159"/>
        <end position="207"/>
    </location>
</feature>
<feature type="compositionally biased region" description="Low complexity" evidence="1">
    <location>
        <begin position="264"/>
        <end position="276"/>
    </location>
</feature>
<name>A0A5C3FBJ6_9BASI</name>
<feature type="compositionally biased region" description="Low complexity" evidence="1">
    <location>
        <begin position="1418"/>
        <end position="1438"/>
    </location>
</feature>
<feature type="compositionally biased region" description="Polar residues" evidence="1">
    <location>
        <begin position="1185"/>
        <end position="1209"/>
    </location>
</feature>
<dbReference type="SUPFAM" id="SSF48065">
    <property type="entry name" value="DBL homology domain (DH-domain)"/>
    <property type="match status" value="1"/>
</dbReference>
<dbReference type="OrthoDB" id="10256089at2759"/>
<feature type="compositionally biased region" description="Low complexity" evidence="1">
    <location>
        <begin position="964"/>
        <end position="979"/>
    </location>
</feature>
<organism evidence="3 4">
    <name type="scientific">Pseudozyma flocculosa</name>
    <dbReference type="NCBI Taxonomy" id="84751"/>
    <lineage>
        <taxon>Eukaryota</taxon>
        <taxon>Fungi</taxon>
        <taxon>Dikarya</taxon>
        <taxon>Basidiomycota</taxon>
        <taxon>Ustilaginomycotina</taxon>
        <taxon>Ustilaginomycetes</taxon>
        <taxon>Ustilaginales</taxon>
        <taxon>Ustilaginaceae</taxon>
        <taxon>Pseudozyma</taxon>
    </lineage>
</organism>
<evidence type="ECO:0000259" key="2">
    <source>
        <dbReference type="PROSITE" id="PS50010"/>
    </source>
</evidence>
<protein>
    <recommendedName>
        <fullName evidence="2">DH domain-containing protein</fullName>
    </recommendedName>
</protein>
<feature type="compositionally biased region" description="Basic and acidic residues" evidence="1">
    <location>
        <begin position="1025"/>
        <end position="1040"/>
    </location>
</feature>
<dbReference type="InterPro" id="IPR051492">
    <property type="entry name" value="Dynamin-Rho_GEF"/>
</dbReference>
<reference evidence="3 4" key="1">
    <citation type="submission" date="2018-03" db="EMBL/GenBank/DDBJ databases">
        <authorList>
            <person name="Guldener U."/>
        </authorList>
    </citation>
    <scope>NUCLEOTIDE SEQUENCE [LARGE SCALE GENOMIC DNA]</scope>
    <source>
        <strain evidence="3 4">DAOM196992</strain>
    </source>
</reference>
<feature type="compositionally biased region" description="Low complexity" evidence="1">
    <location>
        <begin position="404"/>
        <end position="419"/>
    </location>
</feature>
<feature type="compositionally biased region" description="Polar residues" evidence="1">
    <location>
        <begin position="480"/>
        <end position="492"/>
    </location>
</feature>
<feature type="compositionally biased region" description="Low complexity" evidence="1">
    <location>
        <begin position="1319"/>
        <end position="1331"/>
    </location>
</feature>
<feature type="region of interest" description="Disordered" evidence="1">
    <location>
        <begin position="1895"/>
        <end position="2026"/>
    </location>
</feature>
<feature type="domain" description="DH" evidence="2">
    <location>
        <begin position="1839"/>
        <end position="2268"/>
    </location>
</feature>
<feature type="compositionally biased region" description="Low complexity" evidence="1">
    <location>
        <begin position="2059"/>
        <end position="2080"/>
    </location>
</feature>
<dbReference type="Gene3D" id="1.20.1270.60">
    <property type="entry name" value="Arfaptin homology (AH) domain/BAR domain"/>
    <property type="match status" value="1"/>
</dbReference>
<accession>A0A5C3FBJ6</accession>
<feature type="region of interest" description="Disordered" evidence="1">
    <location>
        <begin position="2828"/>
        <end position="2851"/>
    </location>
</feature>
<feature type="region of interest" description="Disordered" evidence="1">
    <location>
        <begin position="2623"/>
        <end position="2664"/>
    </location>
</feature>
<evidence type="ECO:0000256" key="1">
    <source>
        <dbReference type="SAM" id="MobiDB-lite"/>
    </source>
</evidence>
<dbReference type="EMBL" id="OOIP01000023">
    <property type="protein sequence ID" value="SPO40861.1"/>
    <property type="molecule type" value="Genomic_DNA"/>
</dbReference>
<feature type="compositionally biased region" description="Low complexity" evidence="1">
    <location>
        <begin position="1904"/>
        <end position="1927"/>
    </location>
</feature>
<evidence type="ECO:0000313" key="3">
    <source>
        <dbReference type="EMBL" id="SPO40861.1"/>
    </source>
</evidence>
<feature type="compositionally biased region" description="Basic and acidic residues" evidence="1">
    <location>
        <begin position="1544"/>
        <end position="1555"/>
    </location>
</feature>
<dbReference type="Proteomes" id="UP000323386">
    <property type="component" value="Unassembled WGS sequence"/>
</dbReference>
<feature type="compositionally biased region" description="Low complexity" evidence="1">
    <location>
        <begin position="451"/>
        <end position="470"/>
    </location>
</feature>
<feature type="compositionally biased region" description="Basic and acidic residues" evidence="1">
    <location>
        <begin position="565"/>
        <end position="579"/>
    </location>
</feature>
<feature type="compositionally biased region" description="Low complexity" evidence="1">
    <location>
        <begin position="792"/>
        <end position="810"/>
    </location>
</feature>
<feature type="compositionally biased region" description="Basic and acidic residues" evidence="1">
    <location>
        <begin position="1153"/>
        <end position="1162"/>
    </location>
</feature>
<dbReference type="SMART" id="SM00325">
    <property type="entry name" value="RhoGEF"/>
    <property type="match status" value="1"/>
</dbReference>
<proteinExistence type="predicted"/>
<feature type="compositionally biased region" description="Basic and acidic residues" evidence="1">
    <location>
        <begin position="546"/>
        <end position="558"/>
    </location>
</feature>
<feature type="compositionally biased region" description="Low complexity" evidence="1">
    <location>
        <begin position="523"/>
        <end position="532"/>
    </location>
</feature>
<dbReference type="GO" id="GO:0005737">
    <property type="term" value="C:cytoplasm"/>
    <property type="evidence" value="ECO:0007669"/>
    <property type="project" value="TreeGrafter"/>
</dbReference>
<gene>
    <name evidence="3" type="ORF">PSFLO_06343</name>
</gene>
<feature type="region of interest" description="Disordered" evidence="1">
    <location>
        <begin position="2053"/>
        <end position="2090"/>
    </location>
</feature>